<keyword evidence="3" id="KW-1185">Reference proteome</keyword>
<name>A0AAD7QQW8_9ASCO</name>
<evidence type="ECO:0000313" key="2">
    <source>
        <dbReference type="EMBL" id="KAJ8099859.1"/>
    </source>
</evidence>
<sequence length="152" mass="17382">MECDLNGHKSNSTYFSDLDNARTDLMVDVFKKMLLGTRRESGTWPYLPLGAVVSIFRREIKPFAKYNIKSKIIGWDGKWLFVVSRFELADSAHTCAISISKYVFKLGRKTIAPQDALKQCGLWSPEVEAKGREGRKKVQGLMDLDQLEEEEF</sequence>
<accession>A0AAD7QQW8</accession>
<dbReference type="GeneID" id="80879369"/>
<dbReference type="AlphaFoldDB" id="A0AAD7QQW8"/>
<dbReference type="EMBL" id="JARPMG010000006">
    <property type="protein sequence ID" value="KAJ8099859.1"/>
    <property type="molecule type" value="Genomic_DNA"/>
</dbReference>
<dbReference type="PANTHER" id="PTHR12475:SF4">
    <property type="entry name" value="PROTEIN THEM6"/>
    <property type="match status" value="1"/>
</dbReference>
<gene>
    <name evidence="2" type="ORF">POJ06DRAFT_118343</name>
</gene>
<dbReference type="CDD" id="cd00586">
    <property type="entry name" value="4HBT"/>
    <property type="match status" value="1"/>
</dbReference>
<dbReference type="Pfam" id="PF13279">
    <property type="entry name" value="4HBT_2"/>
    <property type="match status" value="1"/>
</dbReference>
<protein>
    <recommendedName>
        <fullName evidence="4">Thioesterase</fullName>
    </recommendedName>
</protein>
<comment type="caution">
    <text evidence="2">The sequence shown here is derived from an EMBL/GenBank/DDBJ whole genome shotgun (WGS) entry which is preliminary data.</text>
</comment>
<reference evidence="2" key="1">
    <citation type="submission" date="2023-03" db="EMBL/GenBank/DDBJ databases">
        <title>Near-Complete genome sequence of Lipomyces tetrasporous NRRL Y-64009, an oleaginous yeast capable of growing on lignocellulosic hydrolysates.</title>
        <authorList>
            <consortium name="Lawrence Berkeley National Laboratory"/>
            <person name="Jagtap S.S."/>
            <person name="Liu J.-J."/>
            <person name="Walukiewicz H.E."/>
            <person name="Pangilinan J."/>
            <person name="Lipzen A."/>
            <person name="Ahrendt S."/>
            <person name="Koriabine M."/>
            <person name="Cobaugh K."/>
            <person name="Salamov A."/>
            <person name="Yoshinaga Y."/>
            <person name="Ng V."/>
            <person name="Daum C."/>
            <person name="Grigoriev I.V."/>
            <person name="Slininger P.J."/>
            <person name="Dien B.S."/>
            <person name="Jin Y.-S."/>
            <person name="Rao C.V."/>
        </authorList>
    </citation>
    <scope>NUCLEOTIDE SEQUENCE</scope>
    <source>
        <strain evidence="2">NRRL Y-64009</strain>
    </source>
</reference>
<dbReference type="Gene3D" id="3.10.129.10">
    <property type="entry name" value="Hotdog Thioesterase"/>
    <property type="match status" value="1"/>
</dbReference>
<dbReference type="SUPFAM" id="SSF54637">
    <property type="entry name" value="Thioesterase/thiol ester dehydrase-isomerase"/>
    <property type="match status" value="1"/>
</dbReference>
<dbReference type="InterPro" id="IPR029069">
    <property type="entry name" value="HotDog_dom_sf"/>
</dbReference>
<proteinExistence type="inferred from homology"/>
<evidence type="ECO:0000256" key="1">
    <source>
        <dbReference type="ARBA" id="ARBA00038476"/>
    </source>
</evidence>
<dbReference type="Proteomes" id="UP001217417">
    <property type="component" value="Unassembled WGS sequence"/>
</dbReference>
<evidence type="ECO:0008006" key="4">
    <source>
        <dbReference type="Google" id="ProtNLM"/>
    </source>
</evidence>
<dbReference type="InterPro" id="IPR051490">
    <property type="entry name" value="THEM6_lcsJ_thioesterase"/>
</dbReference>
<evidence type="ECO:0000313" key="3">
    <source>
        <dbReference type="Proteomes" id="UP001217417"/>
    </source>
</evidence>
<organism evidence="2 3">
    <name type="scientific">Lipomyces tetrasporus</name>
    <dbReference type="NCBI Taxonomy" id="54092"/>
    <lineage>
        <taxon>Eukaryota</taxon>
        <taxon>Fungi</taxon>
        <taxon>Dikarya</taxon>
        <taxon>Ascomycota</taxon>
        <taxon>Saccharomycotina</taxon>
        <taxon>Lipomycetes</taxon>
        <taxon>Lipomycetales</taxon>
        <taxon>Lipomycetaceae</taxon>
        <taxon>Lipomyces</taxon>
    </lineage>
</organism>
<dbReference type="RefSeq" id="XP_056043309.1">
    <property type="nucleotide sequence ID" value="XM_056184203.1"/>
</dbReference>
<comment type="similarity">
    <text evidence="1">Belongs to the lcsJ thioesterase family.</text>
</comment>
<dbReference type="PANTHER" id="PTHR12475">
    <property type="match status" value="1"/>
</dbReference>